<reference evidence="9" key="1">
    <citation type="submission" date="2013-07" db="EMBL/GenBank/DDBJ databases">
        <title>The genome of Eucalyptus grandis.</title>
        <authorList>
            <person name="Schmutz J."/>
            <person name="Hayes R."/>
            <person name="Myburg A."/>
            <person name="Tuskan G."/>
            <person name="Grattapaglia D."/>
            <person name="Rokhsar D.S."/>
        </authorList>
    </citation>
    <scope>NUCLEOTIDE SEQUENCE</scope>
    <source>
        <tissue evidence="9">Leaf extractions</tissue>
    </source>
</reference>
<dbReference type="CDD" id="cd17484">
    <property type="entry name" value="MFS_FBT"/>
    <property type="match status" value="1"/>
</dbReference>
<comment type="similarity">
    <text evidence="2">Belongs to the major facilitator superfamily. Folate-biopterin transporter (TC 2.A.71) family.</text>
</comment>
<accession>A0A059CQQ9</accession>
<feature type="transmembrane region" description="Helical" evidence="8">
    <location>
        <begin position="273"/>
        <end position="294"/>
    </location>
</feature>
<proteinExistence type="inferred from homology"/>
<feature type="region of interest" description="Disordered" evidence="7">
    <location>
        <begin position="1"/>
        <end position="25"/>
    </location>
</feature>
<protein>
    <recommendedName>
        <fullName evidence="10">Major facilitator superfamily (MFS) profile domain-containing protein</fullName>
    </recommendedName>
</protein>
<dbReference type="eggNOG" id="ENOG502QPUV">
    <property type="taxonomic scope" value="Eukaryota"/>
</dbReference>
<dbReference type="AlphaFoldDB" id="A0A059CQQ9"/>
<feature type="compositionally biased region" description="Acidic residues" evidence="7">
    <location>
        <begin position="11"/>
        <end position="24"/>
    </location>
</feature>
<gene>
    <name evidence="9" type="ORF">EUGRSUZ_C01892</name>
</gene>
<sequence>MVERGDVLASPEEEEEVEGMEEEGGVAGPRARGCFGAPIRWLRMLSAEMHWSFVLGVVLVYGVSQGLGGALSRVATEYYMKDVQEVQPSEAQIYSAIVNVPWLIKPIWGLLTDVVPVGGYRRRPYFVCAGLLSVFSMLMLSFYKVHLVLALVLLTAGSTGVAIADVTIDACVAQNSISHPYLAADMQSLCALSASIGALVGFTLSGILVHLIGPMGVYGLLTVPAGLMLLLGIILDEPHTPNFDYRQVNQRFLDAGKAMWTTLKIPAVWRPCLYMYTSLALSLNIFDGMFYWYTDAKGGPSFSKETVGYLFSIGSVGSLLGALLYQHSLRDHPFRDLLLWTQLSFGLSGMLDLVLVLRLNWKFGIPDYVFAVIDEWVSQMVSRLKWMPLLVLSSKLCPSGIEGTFFALLMSIDNVGLFSSSWGGGFLLHVLGVTRTQFKNLWLAILIRNILRISPLCLLFLVPRGDPKSSILPSKEVASEEDTEALEPEKIELVSLVKHTDNGRSF</sequence>
<feature type="transmembrane region" description="Helical" evidence="8">
    <location>
        <begin position="337"/>
        <end position="357"/>
    </location>
</feature>
<evidence type="ECO:0000313" key="9">
    <source>
        <dbReference type="EMBL" id="KCW80539.1"/>
    </source>
</evidence>
<dbReference type="SUPFAM" id="SSF103473">
    <property type="entry name" value="MFS general substrate transporter"/>
    <property type="match status" value="1"/>
</dbReference>
<dbReference type="Gramene" id="KCW80539">
    <property type="protein sequence ID" value="KCW80539"/>
    <property type="gene ID" value="EUGRSUZ_C01892"/>
</dbReference>
<keyword evidence="3" id="KW-0813">Transport</keyword>
<dbReference type="EMBL" id="KK198755">
    <property type="protein sequence ID" value="KCW80539.1"/>
    <property type="molecule type" value="Genomic_DNA"/>
</dbReference>
<dbReference type="GO" id="GO:0098838">
    <property type="term" value="P:folate transmembrane transport"/>
    <property type="evidence" value="ECO:0000318"/>
    <property type="project" value="GO_Central"/>
</dbReference>
<evidence type="ECO:0000256" key="2">
    <source>
        <dbReference type="ARBA" id="ARBA00007015"/>
    </source>
</evidence>
<dbReference type="OMA" id="MTGRLKW"/>
<organism evidence="9">
    <name type="scientific">Eucalyptus grandis</name>
    <name type="common">Flooded gum</name>
    <dbReference type="NCBI Taxonomy" id="71139"/>
    <lineage>
        <taxon>Eukaryota</taxon>
        <taxon>Viridiplantae</taxon>
        <taxon>Streptophyta</taxon>
        <taxon>Embryophyta</taxon>
        <taxon>Tracheophyta</taxon>
        <taxon>Spermatophyta</taxon>
        <taxon>Magnoliopsida</taxon>
        <taxon>eudicotyledons</taxon>
        <taxon>Gunneridae</taxon>
        <taxon>Pentapetalae</taxon>
        <taxon>rosids</taxon>
        <taxon>malvids</taxon>
        <taxon>Myrtales</taxon>
        <taxon>Myrtaceae</taxon>
        <taxon>Myrtoideae</taxon>
        <taxon>Eucalypteae</taxon>
        <taxon>Eucalyptus</taxon>
    </lineage>
</organism>
<dbReference type="Pfam" id="PF03092">
    <property type="entry name" value="BT1"/>
    <property type="match status" value="1"/>
</dbReference>
<evidence type="ECO:0000256" key="5">
    <source>
        <dbReference type="ARBA" id="ARBA00022989"/>
    </source>
</evidence>
<evidence type="ECO:0000256" key="4">
    <source>
        <dbReference type="ARBA" id="ARBA00022692"/>
    </source>
</evidence>
<feature type="transmembrane region" description="Helical" evidence="8">
    <location>
        <begin position="124"/>
        <end position="143"/>
    </location>
</feature>
<keyword evidence="5 8" id="KW-1133">Transmembrane helix</keyword>
<evidence type="ECO:0000256" key="8">
    <source>
        <dbReference type="SAM" id="Phobius"/>
    </source>
</evidence>
<dbReference type="FunCoup" id="A0A059CQQ9">
    <property type="interactions" value="369"/>
</dbReference>
<evidence type="ECO:0000256" key="3">
    <source>
        <dbReference type="ARBA" id="ARBA00022448"/>
    </source>
</evidence>
<dbReference type="InterPro" id="IPR036259">
    <property type="entry name" value="MFS_trans_sf"/>
</dbReference>
<dbReference type="Gene3D" id="1.20.1250.20">
    <property type="entry name" value="MFS general substrate transporter like domains"/>
    <property type="match status" value="1"/>
</dbReference>
<feature type="transmembrane region" description="Helical" evidence="8">
    <location>
        <begin position="50"/>
        <end position="71"/>
    </location>
</feature>
<feature type="transmembrane region" description="Helical" evidence="8">
    <location>
        <begin position="306"/>
        <end position="325"/>
    </location>
</feature>
<dbReference type="OrthoDB" id="754047at2759"/>
<keyword evidence="4 8" id="KW-0812">Transmembrane</keyword>
<dbReference type="KEGG" id="egr:104437103"/>
<feature type="transmembrane region" description="Helical" evidence="8">
    <location>
        <begin position="189"/>
        <end position="209"/>
    </location>
</feature>
<dbReference type="PANTHER" id="PTHR31585">
    <property type="entry name" value="FOLATE-BIOPTERIN TRANSPORTER 1, CHLOROPLASTIC"/>
    <property type="match status" value="1"/>
</dbReference>
<dbReference type="GO" id="GO:0016020">
    <property type="term" value="C:membrane"/>
    <property type="evidence" value="ECO:0007669"/>
    <property type="project" value="UniProtKB-SubCell"/>
</dbReference>
<evidence type="ECO:0008006" key="10">
    <source>
        <dbReference type="Google" id="ProtNLM"/>
    </source>
</evidence>
<dbReference type="PANTHER" id="PTHR31585:SF6">
    <property type="entry name" value="FOLATE-BIOPTERIN TRANSPORTER 2-RELATED"/>
    <property type="match status" value="1"/>
</dbReference>
<evidence type="ECO:0000256" key="7">
    <source>
        <dbReference type="SAM" id="MobiDB-lite"/>
    </source>
</evidence>
<feature type="transmembrane region" description="Helical" evidence="8">
    <location>
        <begin position="215"/>
        <end position="235"/>
    </location>
</feature>
<dbReference type="InterPro" id="IPR039309">
    <property type="entry name" value="BT1"/>
</dbReference>
<name>A0A059CQQ9_EUCGR</name>
<evidence type="ECO:0000256" key="1">
    <source>
        <dbReference type="ARBA" id="ARBA00004141"/>
    </source>
</evidence>
<dbReference type="GO" id="GO:0008517">
    <property type="term" value="F:folic acid transmembrane transporter activity"/>
    <property type="evidence" value="ECO:0000318"/>
    <property type="project" value="GO_Central"/>
</dbReference>
<comment type="subcellular location">
    <subcellularLocation>
        <location evidence="1">Membrane</location>
        <topology evidence="1">Multi-pass membrane protein</topology>
    </subcellularLocation>
</comment>
<dbReference type="InParanoid" id="A0A059CQQ9"/>
<keyword evidence="6 8" id="KW-0472">Membrane</keyword>
<evidence type="ECO:0000256" key="6">
    <source>
        <dbReference type="ARBA" id="ARBA00023136"/>
    </source>
</evidence>